<evidence type="ECO:0000256" key="3">
    <source>
        <dbReference type="ARBA" id="ARBA00022692"/>
    </source>
</evidence>
<keyword evidence="5 6" id="KW-0472">Membrane</keyword>
<evidence type="ECO:0000256" key="5">
    <source>
        <dbReference type="ARBA" id="ARBA00023136"/>
    </source>
</evidence>
<dbReference type="Pfam" id="PF09678">
    <property type="entry name" value="Caa3_CtaG"/>
    <property type="match status" value="1"/>
</dbReference>
<evidence type="ECO:0000256" key="6">
    <source>
        <dbReference type="SAM" id="Phobius"/>
    </source>
</evidence>
<dbReference type="EMBL" id="CP159253">
    <property type="protein sequence ID" value="XCG50629.1"/>
    <property type="molecule type" value="Genomic_DNA"/>
</dbReference>
<evidence type="ECO:0000256" key="4">
    <source>
        <dbReference type="ARBA" id="ARBA00022989"/>
    </source>
</evidence>
<accession>A0AAU8CWQ8</accession>
<comment type="subcellular location">
    <subcellularLocation>
        <location evidence="1">Cell membrane</location>
        <topology evidence="1">Multi-pass membrane protein</topology>
    </subcellularLocation>
</comment>
<keyword evidence="2" id="KW-1003">Cell membrane</keyword>
<sequence>MKRAALIIGLLFLAIIWGGPLFAADENSFTAHMLAHMGVVAVAAPLIALGIAGTEWDFSRRLRLFSPVPASLLELVVVWMWHAPALRALAETSPAAATAEQASFLAAGLILWLSCTGHSGHDRNERSAAGAFGLLFTSVHMTLLGALLALTPRPLYRAGEVTCLGVTLSAGQDQQLGGVIMLMVGAAVYLIGGLALLARLLAAHDARGRTDRRLAR</sequence>
<proteinExistence type="predicted"/>
<feature type="transmembrane region" description="Helical" evidence="6">
    <location>
        <begin position="64"/>
        <end position="83"/>
    </location>
</feature>
<evidence type="ECO:0000256" key="2">
    <source>
        <dbReference type="ARBA" id="ARBA00022475"/>
    </source>
</evidence>
<dbReference type="InterPro" id="IPR019108">
    <property type="entry name" value="Caa3_assmbl_CtaG-rel"/>
</dbReference>
<dbReference type="RefSeq" id="WP_353641846.1">
    <property type="nucleotide sequence ID" value="NZ_CP159253.1"/>
</dbReference>
<gene>
    <name evidence="7" type="ORF">ABVK50_09190</name>
</gene>
<dbReference type="AlphaFoldDB" id="A0AAU8CWQ8"/>
<evidence type="ECO:0000256" key="1">
    <source>
        <dbReference type="ARBA" id="ARBA00004651"/>
    </source>
</evidence>
<dbReference type="GO" id="GO:0005886">
    <property type="term" value="C:plasma membrane"/>
    <property type="evidence" value="ECO:0007669"/>
    <property type="project" value="UniProtKB-SubCell"/>
</dbReference>
<protein>
    <submittedName>
        <fullName evidence="7">Cytochrome c oxidase assembly protein</fullName>
    </submittedName>
</protein>
<feature type="transmembrane region" description="Helical" evidence="6">
    <location>
        <begin position="127"/>
        <end position="150"/>
    </location>
</feature>
<keyword evidence="4 6" id="KW-1133">Transmembrane helix</keyword>
<reference evidence="7" key="1">
    <citation type="submission" date="2024-06" db="EMBL/GenBank/DDBJ databases">
        <title>Mesorhizobium karijinii sp. nov., a symbiont of the iconic Swainsona formosa from arid Australia.</title>
        <authorList>
            <person name="Hill Y.J."/>
            <person name="Watkin E.L.J."/>
            <person name="O'Hara G.W."/>
            <person name="Terpolilli J."/>
            <person name="Tye M.L."/>
            <person name="Kohlmeier M.G."/>
        </authorList>
    </citation>
    <scope>NUCLEOTIDE SEQUENCE</scope>
    <source>
        <strain evidence="7">WSM2240</strain>
    </source>
</reference>
<evidence type="ECO:0000313" key="7">
    <source>
        <dbReference type="EMBL" id="XCG50629.1"/>
    </source>
</evidence>
<feature type="transmembrane region" description="Helical" evidence="6">
    <location>
        <begin position="179"/>
        <end position="202"/>
    </location>
</feature>
<keyword evidence="3 6" id="KW-0812">Transmembrane</keyword>
<organism evidence="7">
    <name type="scientific">Mesorhizobium sp. WSM2240</name>
    <dbReference type="NCBI Taxonomy" id="3228851"/>
    <lineage>
        <taxon>Bacteria</taxon>
        <taxon>Pseudomonadati</taxon>
        <taxon>Pseudomonadota</taxon>
        <taxon>Alphaproteobacteria</taxon>
        <taxon>Hyphomicrobiales</taxon>
        <taxon>Phyllobacteriaceae</taxon>
        <taxon>Mesorhizobium</taxon>
    </lineage>
</organism>
<name>A0AAU8CWQ8_9HYPH</name>
<feature type="transmembrane region" description="Helical" evidence="6">
    <location>
        <begin position="95"/>
        <end position="115"/>
    </location>
</feature>
<feature type="transmembrane region" description="Helical" evidence="6">
    <location>
        <begin position="33"/>
        <end position="52"/>
    </location>
</feature>